<dbReference type="PANTHER" id="PTHR11727">
    <property type="entry name" value="DIMETHYLADENOSINE TRANSFERASE"/>
    <property type="match status" value="1"/>
</dbReference>
<feature type="binding site" evidence="7 8">
    <location>
        <position position="118"/>
    </location>
    <ligand>
        <name>S-adenosyl-L-methionine</name>
        <dbReference type="ChEBI" id="CHEBI:59789"/>
    </ligand>
</feature>
<dbReference type="HAMAP" id="MF_00607">
    <property type="entry name" value="16SrRNA_methyltr_A"/>
    <property type="match status" value="1"/>
</dbReference>
<evidence type="ECO:0000256" key="1">
    <source>
        <dbReference type="ARBA" id="ARBA00022490"/>
    </source>
</evidence>
<dbReference type="RefSeq" id="WP_071610996.1">
    <property type="nucleotide sequence ID" value="NZ_CP015756.1"/>
</dbReference>
<dbReference type="Gene3D" id="1.10.8.100">
    <property type="entry name" value="Ribosomal RNA adenine dimethylase-like, domain 2"/>
    <property type="match status" value="1"/>
</dbReference>
<dbReference type="InterPro" id="IPR011530">
    <property type="entry name" value="rRNA_adenine_dimethylase"/>
</dbReference>
<comment type="similarity">
    <text evidence="7">Belongs to the class I-like SAM-binding methyltransferase superfamily. rRNA adenine N(6)-methyltransferase family. RsmA subfamily.</text>
</comment>
<comment type="function">
    <text evidence="7">Specifically dimethylates two adjacent adenosines (A1518 and A1519) in the loop of a conserved hairpin near the 3'-end of 16S rRNA in the 30S particle. May play a critical role in biogenesis of 30S subunits.</text>
</comment>
<dbReference type="GO" id="GO:0052908">
    <property type="term" value="F:16S rRNA (adenine(1518)-N(6)/adenine(1519)-N(6))-dimethyltransferase activity"/>
    <property type="evidence" value="ECO:0007669"/>
    <property type="project" value="UniProtKB-EC"/>
</dbReference>
<dbReference type="EC" id="2.1.1.182" evidence="7"/>
<dbReference type="CDD" id="cd02440">
    <property type="entry name" value="AdoMet_MTases"/>
    <property type="match status" value="1"/>
</dbReference>
<dbReference type="SUPFAM" id="SSF53335">
    <property type="entry name" value="S-adenosyl-L-methionine-dependent methyltransferases"/>
    <property type="match status" value="1"/>
</dbReference>
<evidence type="ECO:0000256" key="3">
    <source>
        <dbReference type="ARBA" id="ARBA00022603"/>
    </source>
</evidence>
<dbReference type="InterPro" id="IPR020598">
    <property type="entry name" value="rRNA_Ade_methylase_Trfase_N"/>
</dbReference>
<dbReference type="GO" id="GO:0005829">
    <property type="term" value="C:cytosol"/>
    <property type="evidence" value="ECO:0007669"/>
    <property type="project" value="TreeGrafter"/>
</dbReference>
<dbReference type="PROSITE" id="PS01131">
    <property type="entry name" value="RRNA_A_DIMETH"/>
    <property type="match status" value="1"/>
</dbReference>
<dbReference type="InterPro" id="IPR001737">
    <property type="entry name" value="KsgA/Erm"/>
</dbReference>
<keyword evidence="3 7" id="KW-0489">Methyltransferase</keyword>
<dbReference type="PANTHER" id="PTHR11727:SF7">
    <property type="entry name" value="DIMETHYLADENOSINE TRANSFERASE-RELATED"/>
    <property type="match status" value="1"/>
</dbReference>
<feature type="domain" description="Ribosomal RNA adenine methylase transferase N-terminal" evidence="9">
    <location>
        <begin position="31"/>
        <end position="203"/>
    </location>
</feature>
<evidence type="ECO:0000256" key="2">
    <source>
        <dbReference type="ARBA" id="ARBA00022552"/>
    </source>
</evidence>
<dbReference type="SMART" id="SM00650">
    <property type="entry name" value="rADc"/>
    <property type="match status" value="1"/>
</dbReference>
<dbReference type="FunFam" id="3.40.50.150:FF:000023">
    <property type="entry name" value="Ribosomal RNA small subunit methyltransferase A"/>
    <property type="match status" value="1"/>
</dbReference>
<keyword evidence="1 7" id="KW-0963">Cytoplasm</keyword>
<dbReference type="KEGG" id="ceu:A7L45_00750"/>
<evidence type="ECO:0000256" key="8">
    <source>
        <dbReference type="PROSITE-ProRule" id="PRU01026"/>
    </source>
</evidence>
<accession>A0A1J0GBG9</accession>
<keyword evidence="6 7" id="KW-0694">RNA-binding</keyword>
<keyword evidence="4 7" id="KW-0808">Transferase</keyword>
<organism evidence="10 11">
    <name type="scientific">Clostridium estertheticum subsp. estertheticum</name>
    <dbReference type="NCBI Taxonomy" id="1552"/>
    <lineage>
        <taxon>Bacteria</taxon>
        <taxon>Bacillati</taxon>
        <taxon>Bacillota</taxon>
        <taxon>Clostridia</taxon>
        <taxon>Eubacteriales</taxon>
        <taxon>Clostridiaceae</taxon>
        <taxon>Clostridium</taxon>
    </lineage>
</organism>
<feature type="binding site" evidence="7 8">
    <location>
        <position position="72"/>
    </location>
    <ligand>
        <name>S-adenosyl-L-methionine</name>
        <dbReference type="ChEBI" id="CHEBI:59789"/>
    </ligand>
</feature>
<feature type="binding site" evidence="7 8">
    <location>
        <position position="51"/>
    </location>
    <ligand>
        <name>S-adenosyl-L-methionine</name>
        <dbReference type="ChEBI" id="CHEBI:59789"/>
    </ligand>
</feature>
<comment type="subcellular location">
    <subcellularLocation>
        <location evidence="7">Cytoplasm</location>
    </subcellularLocation>
</comment>
<dbReference type="InterPro" id="IPR029063">
    <property type="entry name" value="SAM-dependent_MTases_sf"/>
</dbReference>
<dbReference type="GO" id="GO:0003723">
    <property type="term" value="F:RNA binding"/>
    <property type="evidence" value="ECO:0007669"/>
    <property type="project" value="UniProtKB-UniRule"/>
</dbReference>
<comment type="catalytic activity">
    <reaction evidence="7">
        <text>adenosine(1518)/adenosine(1519) in 16S rRNA + 4 S-adenosyl-L-methionine = N(6)-dimethyladenosine(1518)/N(6)-dimethyladenosine(1519) in 16S rRNA + 4 S-adenosyl-L-homocysteine + 4 H(+)</text>
        <dbReference type="Rhea" id="RHEA:19609"/>
        <dbReference type="Rhea" id="RHEA-COMP:10232"/>
        <dbReference type="Rhea" id="RHEA-COMP:10233"/>
        <dbReference type="ChEBI" id="CHEBI:15378"/>
        <dbReference type="ChEBI" id="CHEBI:57856"/>
        <dbReference type="ChEBI" id="CHEBI:59789"/>
        <dbReference type="ChEBI" id="CHEBI:74411"/>
        <dbReference type="ChEBI" id="CHEBI:74493"/>
        <dbReference type="EC" id="2.1.1.182"/>
    </reaction>
</comment>
<dbReference type="AlphaFoldDB" id="A0A1J0GBG9"/>
<proteinExistence type="inferred from homology"/>
<evidence type="ECO:0000256" key="5">
    <source>
        <dbReference type="ARBA" id="ARBA00022691"/>
    </source>
</evidence>
<reference evidence="11" key="1">
    <citation type="journal article" date="2016" name="Front. Microbiol.">
        <title>Complete Genome Sequence of Clostridium estertheticum DSM 8809, a Microbe Identified in Spoiled Vacuum Packed Beef.</title>
        <authorList>
            <person name="Yu Z."/>
            <person name="Gunn L."/>
            <person name="Brennan E."/>
            <person name="Reid R."/>
            <person name="Wall P.G."/>
            <person name="Gaora O.P."/>
            <person name="Hurley D."/>
            <person name="Bolton D."/>
            <person name="Fanning S."/>
        </authorList>
    </citation>
    <scope>NUCLEOTIDE SEQUENCE [LARGE SCALE GENOMIC DNA]</scope>
    <source>
        <strain evidence="11">DSM 8809</strain>
    </source>
</reference>
<feature type="binding site" evidence="7 8">
    <location>
        <position position="24"/>
    </location>
    <ligand>
        <name>S-adenosyl-L-methionine</name>
        <dbReference type="ChEBI" id="CHEBI:59789"/>
    </ligand>
</feature>
<dbReference type="NCBIfam" id="TIGR00755">
    <property type="entry name" value="ksgA"/>
    <property type="match status" value="1"/>
</dbReference>
<dbReference type="STRING" id="1552.A7L45_00750"/>
<dbReference type="Gene3D" id="3.40.50.150">
    <property type="entry name" value="Vaccinia Virus protein VP39"/>
    <property type="match status" value="1"/>
</dbReference>
<protein>
    <recommendedName>
        <fullName evidence="7">Ribosomal RNA small subunit methyltransferase A</fullName>
        <ecNumber evidence="7">2.1.1.182</ecNumber>
    </recommendedName>
    <alternativeName>
        <fullName evidence="7">16S rRNA (adenine(1518)-N(6)/adenine(1519)-N(6))-dimethyltransferase</fullName>
    </alternativeName>
    <alternativeName>
        <fullName evidence="7">16S rRNA dimethyladenosine transferase</fullName>
    </alternativeName>
    <alternativeName>
        <fullName evidence="7">16S rRNA dimethylase</fullName>
    </alternativeName>
    <alternativeName>
        <fullName evidence="7">S-adenosylmethionine-6-N', N'-adenosyl(rRNA) dimethyltransferase</fullName>
    </alternativeName>
</protein>
<evidence type="ECO:0000256" key="4">
    <source>
        <dbReference type="ARBA" id="ARBA00022679"/>
    </source>
</evidence>
<keyword evidence="2 7" id="KW-0698">rRNA processing</keyword>
<gene>
    <name evidence="7" type="primary">rsmA</name>
    <name evidence="7" type="synonym">ksgA</name>
    <name evidence="10" type="ORF">A7L45_00750</name>
</gene>
<feature type="binding site" evidence="7 8">
    <location>
        <position position="26"/>
    </location>
    <ligand>
        <name>S-adenosyl-L-methionine</name>
        <dbReference type="ChEBI" id="CHEBI:59789"/>
    </ligand>
</feature>
<evidence type="ECO:0000313" key="11">
    <source>
        <dbReference type="Proteomes" id="UP000182569"/>
    </source>
</evidence>
<keyword evidence="5 7" id="KW-0949">S-adenosyl-L-methionine</keyword>
<dbReference type="Pfam" id="PF00398">
    <property type="entry name" value="RrnaAD"/>
    <property type="match status" value="1"/>
</dbReference>
<dbReference type="GeneID" id="83590866"/>
<dbReference type="PROSITE" id="PS51689">
    <property type="entry name" value="SAM_RNA_A_N6_MT"/>
    <property type="match status" value="1"/>
</dbReference>
<keyword evidence="11" id="KW-1185">Reference proteome</keyword>
<sequence>MADLTISEVSKKYEFRFKKGLGQNFLIDDSVLDDVVDGAEVNEDDFVIEIGPGFGTLTRALLRRAKRVCAIELDDKLLPILEDELKEFDNFELIHNDALKIDFDELIGDEKSVKLVANLPYYLTTPIIVKLLTGGYNFKSLTIMIQKEVAQRIDSEPNCKAYGAFSILVQYYCDTKILRLVPPTAFLPEPKVESMVIRLDRLKEPKVKVNDEALFFSIVRKSFNMRRKILWNSVKDIGIPKEELLKCFEKANIDPKRRGETLSLAEFALLSDEIGFIK</sequence>
<dbReference type="InterPro" id="IPR020596">
    <property type="entry name" value="rRNA_Ade_Mease_Trfase_CS"/>
</dbReference>
<feature type="binding site" evidence="7 8">
    <location>
        <position position="97"/>
    </location>
    <ligand>
        <name>S-adenosyl-L-methionine</name>
        <dbReference type="ChEBI" id="CHEBI:59789"/>
    </ligand>
</feature>
<evidence type="ECO:0000256" key="6">
    <source>
        <dbReference type="ARBA" id="ARBA00022884"/>
    </source>
</evidence>
<dbReference type="InterPro" id="IPR023165">
    <property type="entry name" value="rRNA_Ade_diMease-like_C"/>
</dbReference>
<evidence type="ECO:0000259" key="9">
    <source>
        <dbReference type="SMART" id="SM00650"/>
    </source>
</evidence>
<evidence type="ECO:0000256" key="7">
    <source>
        <dbReference type="HAMAP-Rule" id="MF_00607"/>
    </source>
</evidence>
<dbReference type="OrthoDB" id="9814755at2"/>
<name>A0A1J0GBG9_9CLOT</name>
<dbReference type="Proteomes" id="UP000182569">
    <property type="component" value="Chromosome"/>
</dbReference>
<dbReference type="EMBL" id="CP015756">
    <property type="protein sequence ID" value="APC38700.1"/>
    <property type="molecule type" value="Genomic_DNA"/>
</dbReference>
<evidence type="ECO:0000313" key="10">
    <source>
        <dbReference type="EMBL" id="APC38700.1"/>
    </source>
</evidence>